<keyword evidence="1" id="KW-0732">Signal</keyword>
<feature type="chain" id="PRO_5019068120" evidence="1">
    <location>
        <begin position="21"/>
        <end position="282"/>
    </location>
</feature>
<sequence length="282" mass="29579">MKKYFSFMILLMGFSLNGLAQKTGVNTKNPQGALHVDAKKNNAATGTPTGTQPDDDFIVDASGNVGIGVLAPLAKLHLISGGTATTPISAIRIEDGSQGRNYVLMSDANGSAKWVNHPVMTPNVVGDVIKGTGVSSNFGGSGPGATLQYRETGFSITLSEGDWIVNTGLTFVEIGASLGAGDNLAFWQRAYLSSSPTTVAQVGFSHLGVGGSNTCYGGPMHDTDTRGGYSIGFVTGSSIINVPPGATTKIYLLIENQPQGYYRYNSDFLETYFYATPIVKSP</sequence>
<evidence type="ECO:0000256" key="1">
    <source>
        <dbReference type="SAM" id="SignalP"/>
    </source>
</evidence>
<protein>
    <submittedName>
        <fullName evidence="2">Uncharacterized protein</fullName>
    </submittedName>
</protein>
<evidence type="ECO:0000313" key="2">
    <source>
        <dbReference type="EMBL" id="RWU05648.1"/>
    </source>
</evidence>
<accession>A0A443YPG1</accession>
<dbReference type="AlphaFoldDB" id="A0A443YPG1"/>
<name>A0A443YPG1_9SPHI</name>
<keyword evidence="3" id="KW-1185">Reference proteome</keyword>
<dbReference type="EMBL" id="SAYW01000005">
    <property type="protein sequence ID" value="RWU05648.1"/>
    <property type="molecule type" value="Genomic_DNA"/>
</dbReference>
<feature type="signal peptide" evidence="1">
    <location>
        <begin position="1"/>
        <end position="20"/>
    </location>
</feature>
<gene>
    <name evidence="2" type="ORF">DPV69_16025</name>
</gene>
<evidence type="ECO:0000313" key="3">
    <source>
        <dbReference type="Proteomes" id="UP000284120"/>
    </source>
</evidence>
<dbReference type="Proteomes" id="UP000284120">
    <property type="component" value="Unassembled WGS sequence"/>
</dbReference>
<organism evidence="2 3">
    <name type="scientific">Pedobacter chitinilyticus</name>
    <dbReference type="NCBI Taxonomy" id="2233776"/>
    <lineage>
        <taxon>Bacteria</taxon>
        <taxon>Pseudomonadati</taxon>
        <taxon>Bacteroidota</taxon>
        <taxon>Sphingobacteriia</taxon>
        <taxon>Sphingobacteriales</taxon>
        <taxon>Sphingobacteriaceae</taxon>
        <taxon>Pedobacter</taxon>
    </lineage>
</organism>
<reference evidence="2 3" key="1">
    <citation type="submission" date="2018-06" db="EMBL/GenBank/DDBJ databases">
        <title>Pedobacter endophyticus sp. nov., an endophytic bacterium isolated from a leaf of Triticum aestivum.</title>
        <authorList>
            <person name="Zhang L."/>
        </authorList>
    </citation>
    <scope>NUCLEOTIDE SEQUENCE [LARGE SCALE GENOMIC DNA]</scope>
    <source>
        <strain evidence="2 3">CM134L-2</strain>
    </source>
</reference>
<dbReference type="OrthoDB" id="1240046at2"/>
<proteinExistence type="predicted"/>
<dbReference type="RefSeq" id="WP_128353379.1">
    <property type="nucleotide sequence ID" value="NZ_QMHN01000005.1"/>
</dbReference>
<comment type="caution">
    <text evidence="2">The sequence shown here is derived from an EMBL/GenBank/DDBJ whole genome shotgun (WGS) entry which is preliminary data.</text>
</comment>